<dbReference type="AlphaFoldDB" id="A0AAD9IYK3"/>
<organism evidence="2 3">
    <name type="scientific">Paralvinella palmiformis</name>
    <dbReference type="NCBI Taxonomy" id="53620"/>
    <lineage>
        <taxon>Eukaryota</taxon>
        <taxon>Metazoa</taxon>
        <taxon>Spiralia</taxon>
        <taxon>Lophotrochozoa</taxon>
        <taxon>Annelida</taxon>
        <taxon>Polychaeta</taxon>
        <taxon>Sedentaria</taxon>
        <taxon>Canalipalpata</taxon>
        <taxon>Terebellida</taxon>
        <taxon>Terebelliformia</taxon>
        <taxon>Alvinellidae</taxon>
        <taxon>Paralvinella</taxon>
    </lineage>
</organism>
<protein>
    <submittedName>
        <fullName evidence="2">Uncharacterized protein</fullName>
    </submittedName>
</protein>
<keyword evidence="3" id="KW-1185">Reference proteome</keyword>
<reference evidence="2" key="1">
    <citation type="journal article" date="2023" name="Mol. Biol. Evol.">
        <title>Third-Generation Sequencing Reveals the Adaptive Role of the Epigenome in Three Deep-Sea Polychaetes.</title>
        <authorList>
            <person name="Perez M."/>
            <person name="Aroh O."/>
            <person name="Sun Y."/>
            <person name="Lan Y."/>
            <person name="Juniper S.K."/>
            <person name="Young C.R."/>
            <person name="Angers B."/>
            <person name="Qian P.Y."/>
        </authorList>
    </citation>
    <scope>NUCLEOTIDE SEQUENCE</scope>
    <source>
        <strain evidence="2">P08H-3</strain>
    </source>
</reference>
<dbReference type="EMBL" id="JAODUP010000891">
    <property type="protein sequence ID" value="KAK2142967.1"/>
    <property type="molecule type" value="Genomic_DNA"/>
</dbReference>
<dbReference type="PANTHER" id="PTHR16983">
    <property type="entry name" value="UPAR/LY6 DOMAIN-CONTAINING PROTEIN"/>
    <property type="match status" value="1"/>
</dbReference>
<name>A0AAD9IYK3_9ANNE</name>
<keyword evidence="1" id="KW-0732">Signal</keyword>
<dbReference type="PANTHER" id="PTHR16983:SF10">
    <property type="entry name" value="PROTEIN QUIVER"/>
    <property type="match status" value="1"/>
</dbReference>
<evidence type="ECO:0000256" key="1">
    <source>
        <dbReference type="ARBA" id="ARBA00022729"/>
    </source>
</evidence>
<dbReference type="Proteomes" id="UP001208570">
    <property type="component" value="Unassembled WGS sequence"/>
</dbReference>
<sequence length="178" mass="20024">MLLVGIWLETESVENKMDSMIQIIRGVLLAVFLYLGETVDAEDDSLIQPYLVTYGNLTCHRCVKSIHGYNCIVLRDMSRIEREHCRSDQHYCMVEKYITNGVLQTFTRGCAEECVPGCDSAGVNYVIEKCYSCCQKHFCNIGNGGSDLHTRANVASSVIPALISGVVLARCDIRRYIW</sequence>
<evidence type="ECO:0000313" key="2">
    <source>
        <dbReference type="EMBL" id="KAK2142967.1"/>
    </source>
</evidence>
<gene>
    <name evidence="2" type="ORF">LSH36_891g01008</name>
</gene>
<dbReference type="InterPro" id="IPR051110">
    <property type="entry name" value="Ly-6/neurotoxin-like_GPI-ap"/>
</dbReference>
<comment type="caution">
    <text evidence="2">The sequence shown here is derived from an EMBL/GenBank/DDBJ whole genome shotgun (WGS) entry which is preliminary data.</text>
</comment>
<proteinExistence type="predicted"/>
<dbReference type="CDD" id="cd00117">
    <property type="entry name" value="TFP"/>
    <property type="match status" value="1"/>
</dbReference>
<dbReference type="SUPFAM" id="SSF57302">
    <property type="entry name" value="Snake toxin-like"/>
    <property type="match status" value="1"/>
</dbReference>
<dbReference type="InterPro" id="IPR045860">
    <property type="entry name" value="Snake_toxin-like_sf"/>
</dbReference>
<accession>A0AAD9IYK3</accession>
<evidence type="ECO:0000313" key="3">
    <source>
        <dbReference type="Proteomes" id="UP001208570"/>
    </source>
</evidence>